<dbReference type="PANTHER" id="PTHR45138">
    <property type="entry name" value="REGULATORY COMPONENTS OF SENSORY TRANSDUCTION SYSTEM"/>
    <property type="match status" value="1"/>
</dbReference>
<organism evidence="4 5">
    <name type="scientific">Limnoraphis robusta CCNP1315</name>
    <dbReference type="NCBI Taxonomy" id="3110306"/>
    <lineage>
        <taxon>Bacteria</taxon>
        <taxon>Bacillati</taxon>
        <taxon>Cyanobacteriota</taxon>
        <taxon>Cyanophyceae</taxon>
        <taxon>Oscillatoriophycideae</taxon>
        <taxon>Oscillatoriales</taxon>
        <taxon>Sirenicapillariaceae</taxon>
        <taxon>Limnoraphis</taxon>
    </lineage>
</organism>
<dbReference type="NCBIfam" id="TIGR00254">
    <property type="entry name" value="GGDEF"/>
    <property type="match status" value="1"/>
</dbReference>
<evidence type="ECO:0000259" key="3">
    <source>
        <dbReference type="PROSITE" id="PS50887"/>
    </source>
</evidence>
<dbReference type="InterPro" id="IPR001789">
    <property type="entry name" value="Sig_transdc_resp-reg_receiver"/>
</dbReference>
<dbReference type="InterPro" id="IPR029787">
    <property type="entry name" value="Nucleotide_cyclase"/>
</dbReference>
<keyword evidence="1" id="KW-0597">Phosphoprotein</keyword>
<dbReference type="InterPro" id="IPR000160">
    <property type="entry name" value="GGDEF_dom"/>
</dbReference>
<keyword evidence="5" id="KW-1185">Reference proteome</keyword>
<evidence type="ECO:0000313" key="5">
    <source>
        <dbReference type="Proteomes" id="UP001301728"/>
    </source>
</evidence>
<accession>A0ABU5U631</accession>
<dbReference type="Pfam" id="PF00990">
    <property type="entry name" value="GGDEF"/>
    <property type="match status" value="1"/>
</dbReference>
<dbReference type="SUPFAM" id="SSF55785">
    <property type="entry name" value="PYP-like sensor domain (PAS domain)"/>
    <property type="match status" value="1"/>
</dbReference>
<sequence length="458" mass="52102">MIYPRNNNLLGSILIVDDSLENLNSLAEMLNSYGYTPIKAETASIGLEKAESDCPDLILLDLVQPEIDGYELCDRLKNNPKTVDIPIIFMSGLDGFFDKIQAFQVGGVDYISKPFNNEELVARIENQLTLKRQKIELTQEIERRQHVEKILSESRALLASVLNSSPDGIAAFKAVRDAQGKIAYFRCVVANPVVSQMVGQHQDNLVGQRLLKTMIDQLDPYLFYLLVGVVETGESFNQEFRFELNNTLHWYSVIVVKNEDGFSITIRDISERKEWEVLLNQTNKNLYQQAISDSLTQVANRRAFDHYIEQEWHRSKREKVFLSLILADIDYFKNYNDHYGHLAGDQCLREIAQAIRNAVKRPADFVARYGGEEFAVILPNTEIEGAKQVAELIRSEIHQLKIPHAESTVCQFVTVSLGVCSLLPQPEDSFKILISKADIALYEAKKQGRDRIVETENE</sequence>
<dbReference type="InterPro" id="IPR043128">
    <property type="entry name" value="Rev_trsase/Diguanyl_cyclase"/>
</dbReference>
<dbReference type="InterPro" id="IPR050469">
    <property type="entry name" value="Diguanylate_Cyclase"/>
</dbReference>
<gene>
    <name evidence="4" type="ORF">VB854_25650</name>
</gene>
<protein>
    <submittedName>
        <fullName evidence="4">Diguanylate cyclase</fullName>
        <ecNumber evidence="4">2.7.7.65</ecNumber>
    </submittedName>
</protein>
<dbReference type="RefSeq" id="WP_323276269.1">
    <property type="nucleotide sequence ID" value="NZ_JAYGHT010000163.1"/>
</dbReference>
<dbReference type="PROSITE" id="PS50887">
    <property type="entry name" value="GGDEF"/>
    <property type="match status" value="1"/>
</dbReference>
<dbReference type="PANTHER" id="PTHR45138:SF9">
    <property type="entry name" value="DIGUANYLATE CYCLASE DGCM-RELATED"/>
    <property type="match status" value="1"/>
</dbReference>
<dbReference type="PROSITE" id="PS50110">
    <property type="entry name" value="RESPONSE_REGULATORY"/>
    <property type="match status" value="1"/>
</dbReference>
<dbReference type="Proteomes" id="UP001301728">
    <property type="component" value="Unassembled WGS sequence"/>
</dbReference>
<feature type="modified residue" description="4-aspartylphosphate" evidence="1">
    <location>
        <position position="61"/>
    </location>
</feature>
<evidence type="ECO:0000259" key="2">
    <source>
        <dbReference type="PROSITE" id="PS50110"/>
    </source>
</evidence>
<dbReference type="CDD" id="cd01949">
    <property type="entry name" value="GGDEF"/>
    <property type="match status" value="1"/>
</dbReference>
<dbReference type="InterPro" id="IPR011006">
    <property type="entry name" value="CheY-like_superfamily"/>
</dbReference>
<dbReference type="EMBL" id="JAYGHT010000163">
    <property type="protein sequence ID" value="MEA5522327.1"/>
    <property type="molecule type" value="Genomic_DNA"/>
</dbReference>
<dbReference type="InterPro" id="IPR035965">
    <property type="entry name" value="PAS-like_dom_sf"/>
</dbReference>
<proteinExistence type="predicted"/>
<dbReference type="Pfam" id="PF00072">
    <property type="entry name" value="Response_reg"/>
    <property type="match status" value="1"/>
</dbReference>
<keyword evidence="4" id="KW-0808">Transferase</keyword>
<dbReference type="SMART" id="SM00448">
    <property type="entry name" value="REC"/>
    <property type="match status" value="1"/>
</dbReference>
<dbReference type="Gene3D" id="3.30.70.270">
    <property type="match status" value="1"/>
</dbReference>
<dbReference type="Gene3D" id="3.30.450.20">
    <property type="entry name" value="PAS domain"/>
    <property type="match status" value="1"/>
</dbReference>
<evidence type="ECO:0000256" key="1">
    <source>
        <dbReference type="PROSITE-ProRule" id="PRU00169"/>
    </source>
</evidence>
<dbReference type="SUPFAM" id="SSF55073">
    <property type="entry name" value="Nucleotide cyclase"/>
    <property type="match status" value="1"/>
</dbReference>
<keyword evidence="4" id="KW-0548">Nucleotidyltransferase</keyword>
<dbReference type="Gene3D" id="3.40.50.2300">
    <property type="match status" value="1"/>
</dbReference>
<evidence type="ECO:0000313" key="4">
    <source>
        <dbReference type="EMBL" id="MEA5522327.1"/>
    </source>
</evidence>
<name>A0ABU5U631_9CYAN</name>
<dbReference type="SUPFAM" id="SSF52172">
    <property type="entry name" value="CheY-like"/>
    <property type="match status" value="1"/>
</dbReference>
<dbReference type="GO" id="GO:0052621">
    <property type="term" value="F:diguanylate cyclase activity"/>
    <property type="evidence" value="ECO:0007669"/>
    <property type="project" value="UniProtKB-EC"/>
</dbReference>
<reference evidence="4 5" key="1">
    <citation type="submission" date="2023-12" db="EMBL/GenBank/DDBJ databases">
        <title>Baltic Sea Cyanobacteria.</title>
        <authorList>
            <person name="Delbaje E."/>
            <person name="Fewer D.P."/>
            <person name="Shishido T.K."/>
        </authorList>
    </citation>
    <scope>NUCLEOTIDE SEQUENCE [LARGE SCALE GENOMIC DNA]</scope>
    <source>
        <strain evidence="4 5">CCNP 1315</strain>
    </source>
</reference>
<dbReference type="EC" id="2.7.7.65" evidence="4"/>
<comment type="caution">
    <text evidence="4">The sequence shown here is derived from an EMBL/GenBank/DDBJ whole genome shotgun (WGS) entry which is preliminary data.</text>
</comment>
<feature type="domain" description="Response regulatory" evidence="2">
    <location>
        <begin position="12"/>
        <end position="128"/>
    </location>
</feature>
<feature type="domain" description="GGDEF" evidence="3">
    <location>
        <begin position="320"/>
        <end position="457"/>
    </location>
</feature>
<dbReference type="SMART" id="SM00267">
    <property type="entry name" value="GGDEF"/>
    <property type="match status" value="1"/>
</dbReference>